<keyword evidence="2" id="KW-1185">Reference proteome</keyword>
<sequence>MVVQSYLFNAASCLQLIILPRERALTDLLSIHLAQNTTASVPADLNGGRANTAGT</sequence>
<evidence type="ECO:0000313" key="2">
    <source>
        <dbReference type="Proteomes" id="UP001177670"/>
    </source>
</evidence>
<dbReference type="EMBL" id="JAHYIQ010000008">
    <property type="protein sequence ID" value="KAK1130063.1"/>
    <property type="molecule type" value="Genomic_DNA"/>
</dbReference>
<dbReference type="AlphaFoldDB" id="A0AA40KRH3"/>
<dbReference type="Proteomes" id="UP001177670">
    <property type="component" value="Unassembled WGS sequence"/>
</dbReference>
<feature type="non-terminal residue" evidence="1">
    <location>
        <position position="55"/>
    </location>
</feature>
<gene>
    <name evidence="1" type="ORF">K0M31_019747</name>
</gene>
<protein>
    <submittedName>
        <fullName evidence="1">Uncharacterized protein</fullName>
    </submittedName>
</protein>
<comment type="caution">
    <text evidence="1">The sequence shown here is derived from an EMBL/GenBank/DDBJ whole genome shotgun (WGS) entry which is preliminary data.</text>
</comment>
<proteinExistence type="predicted"/>
<evidence type="ECO:0000313" key="1">
    <source>
        <dbReference type="EMBL" id="KAK1130063.1"/>
    </source>
</evidence>
<accession>A0AA40KRH3</accession>
<organism evidence="1 2">
    <name type="scientific">Melipona bicolor</name>
    <dbReference type="NCBI Taxonomy" id="60889"/>
    <lineage>
        <taxon>Eukaryota</taxon>
        <taxon>Metazoa</taxon>
        <taxon>Ecdysozoa</taxon>
        <taxon>Arthropoda</taxon>
        <taxon>Hexapoda</taxon>
        <taxon>Insecta</taxon>
        <taxon>Pterygota</taxon>
        <taxon>Neoptera</taxon>
        <taxon>Endopterygota</taxon>
        <taxon>Hymenoptera</taxon>
        <taxon>Apocrita</taxon>
        <taxon>Aculeata</taxon>
        <taxon>Apoidea</taxon>
        <taxon>Anthophila</taxon>
        <taxon>Apidae</taxon>
        <taxon>Melipona</taxon>
    </lineage>
</organism>
<reference evidence="1" key="1">
    <citation type="submission" date="2021-10" db="EMBL/GenBank/DDBJ databases">
        <title>Melipona bicolor Genome sequencing and assembly.</title>
        <authorList>
            <person name="Araujo N.S."/>
            <person name="Arias M.C."/>
        </authorList>
    </citation>
    <scope>NUCLEOTIDE SEQUENCE</scope>
    <source>
        <strain evidence="1">USP_2M_L1-L4_2017</strain>
        <tissue evidence="1">Whole body</tissue>
    </source>
</reference>
<name>A0AA40KRH3_9HYME</name>